<organism evidence="3 4">
    <name type="scientific">Liquidambar formosana</name>
    <name type="common">Formosan gum</name>
    <dbReference type="NCBI Taxonomy" id="63359"/>
    <lineage>
        <taxon>Eukaryota</taxon>
        <taxon>Viridiplantae</taxon>
        <taxon>Streptophyta</taxon>
        <taxon>Embryophyta</taxon>
        <taxon>Tracheophyta</taxon>
        <taxon>Spermatophyta</taxon>
        <taxon>Magnoliopsida</taxon>
        <taxon>eudicotyledons</taxon>
        <taxon>Gunneridae</taxon>
        <taxon>Pentapetalae</taxon>
        <taxon>Saxifragales</taxon>
        <taxon>Altingiaceae</taxon>
        <taxon>Liquidambar</taxon>
    </lineage>
</organism>
<dbReference type="AlphaFoldDB" id="A0AAP0RK51"/>
<evidence type="ECO:0000313" key="4">
    <source>
        <dbReference type="Proteomes" id="UP001415857"/>
    </source>
</evidence>
<dbReference type="Proteomes" id="UP001415857">
    <property type="component" value="Unassembled WGS sequence"/>
</dbReference>
<dbReference type="PANTHER" id="PTHR37206:SF1">
    <property type="entry name" value="TRANSMEMBRANE PROTEIN"/>
    <property type="match status" value="1"/>
</dbReference>
<keyword evidence="4" id="KW-1185">Reference proteome</keyword>
<keyword evidence="2" id="KW-1133">Transmembrane helix</keyword>
<reference evidence="3 4" key="1">
    <citation type="journal article" date="2024" name="Plant J.">
        <title>Genome sequences and population genomics reveal climatic adaptation and genomic divergence between two closely related sweetgum species.</title>
        <authorList>
            <person name="Xu W.Q."/>
            <person name="Ren C.Q."/>
            <person name="Zhang X.Y."/>
            <person name="Comes H.P."/>
            <person name="Liu X.H."/>
            <person name="Li Y.G."/>
            <person name="Kettle C.J."/>
            <person name="Jalonen R."/>
            <person name="Gaisberger H."/>
            <person name="Ma Y.Z."/>
            <person name="Qiu Y.X."/>
        </authorList>
    </citation>
    <scope>NUCLEOTIDE SEQUENCE [LARGE SCALE GENOMIC DNA]</scope>
    <source>
        <strain evidence="3">Hangzhou</strain>
    </source>
</reference>
<comment type="caution">
    <text evidence="3">The sequence shown here is derived from an EMBL/GenBank/DDBJ whole genome shotgun (WGS) entry which is preliminary data.</text>
</comment>
<protein>
    <recommendedName>
        <fullName evidence="5">Transmembrane protein</fullName>
    </recommendedName>
</protein>
<evidence type="ECO:0000256" key="1">
    <source>
        <dbReference type="SAM" id="MobiDB-lite"/>
    </source>
</evidence>
<feature type="transmembrane region" description="Helical" evidence="2">
    <location>
        <begin position="132"/>
        <end position="151"/>
    </location>
</feature>
<sequence length="196" mass="22237">MAEDEVSEGIKEWEQIQSLKEWSMVVIRDSLSDDCSVFPPINHEGLHISSRHNHQNPECPSPSPSLPSLPSPSPSPSDETGEDPQSSSPSNYRIRLPVDVSRWFAIGLEVLRSKFLGIVPSFRYNAAIGGSVWSFAPVAGLVTSLLLSLLYMRVRRRRHRRCLEQSRDHLLLLIKERDEVRLIVLLQMFVKMPVLI</sequence>
<evidence type="ECO:0000313" key="3">
    <source>
        <dbReference type="EMBL" id="KAK9278793.1"/>
    </source>
</evidence>
<evidence type="ECO:0000256" key="2">
    <source>
        <dbReference type="SAM" id="Phobius"/>
    </source>
</evidence>
<feature type="region of interest" description="Disordered" evidence="1">
    <location>
        <begin position="46"/>
        <end position="91"/>
    </location>
</feature>
<dbReference type="EMBL" id="JBBPBK010000009">
    <property type="protein sequence ID" value="KAK9278793.1"/>
    <property type="molecule type" value="Genomic_DNA"/>
</dbReference>
<proteinExistence type="predicted"/>
<keyword evidence="2" id="KW-0472">Membrane</keyword>
<feature type="compositionally biased region" description="Pro residues" evidence="1">
    <location>
        <begin position="59"/>
        <end position="75"/>
    </location>
</feature>
<accession>A0AAP0RK51</accession>
<evidence type="ECO:0008006" key="5">
    <source>
        <dbReference type="Google" id="ProtNLM"/>
    </source>
</evidence>
<name>A0AAP0RK51_LIQFO</name>
<dbReference type="PANTHER" id="PTHR37206">
    <property type="entry name" value="TRANSMEMBRANE PROTEIN"/>
    <property type="match status" value="1"/>
</dbReference>
<keyword evidence="2" id="KW-0812">Transmembrane</keyword>
<gene>
    <name evidence="3" type="ORF">L1049_028371</name>
</gene>